<gene>
    <name evidence="1" type="ORF">MPOCJGCO_1183</name>
</gene>
<evidence type="ECO:0000313" key="2">
    <source>
        <dbReference type="Proteomes" id="UP001055057"/>
    </source>
</evidence>
<keyword evidence="2" id="KW-1185">Reference proteome</keyword>
<evidence type="ECO:0000313" key="1">
    <source>
        <dbReference type="EMBL" id="GJE59096.1"/>
    </source>
</evidence>
<proteinExistence type="predicted"/>
<accession>A0ABQ4TVK2</accession>
<comment type="caution">
    <text evidence="1">The sequence shown here is derived from an EMBL/GenBank/DDBJ whole genome shotgun (WGS) entry which is preliminary data.</text>
</comment>
<reference evidence="1" key="1">
    <citation type="journal article" date="2021" name="Front. Microbiol.">
        <title>Comprehensive Comparative Genomics and Phenotyping of Methylobacterium Species.</title>
        <authorList>
            <person name="Alessa O."/>
            <person name="Ogura Y."/>
            <person name="Fujitani Y."/>
            <person name="Takami H."/>
            <person name="Hayashi T."/>
            <person name="Sahin N."/>
            <person name="Tani A."/>
        </authorList>
    </citation>
    <scope>NUCLEOTIDE SEQUENCE</scope>
    <source>
        <strain evidence="1">DSM 23632</strain>
    </source>
</reference>
<dbReference type="Proteomes" id="UP001055057">
    <property type="component" value="Unassembled WGS sequence"/>
</dbReference>
<dbReference type="EMBL" id="BPRB01000062">
    <property type="protein sequence ID" value="GJE59096.1"/>
    <property type="molecule type" value="Genomic_DNA"/>
</dbReference>
<sequence>MRDIEGRLAKVERAMHQTHMPQVDEATQRANAEWRAAGGPFSFVCGDTEADARRREATLRESGIIQPIDKVVRMPMRPEYPKPFLRHCLFEEWGPTKRNAIAAALASPGGAYPPGWYSQPPQEGPV</sequence>
<protein>
    <submittedName>
        <fullName evidence="1">Uncharacterized protein</fullName>
    </submittedName>
</protein>
<reference evidence="1" key="2">
    <citation type="submission" date="2021-08" db="EMBL/GenBank/DDBJ databases">
        <authorList>
            <person name="Tani A."/>
            <person name="Ola A."/>
            <person name="Ogura Y."/>
            <person name="Katsura K."/>
            <person name="Hayashi T."/>
        </authorList>
    </citation>
    <scope>NUCLEOTIDE SEQUENCE</scope>
    <source>
        <strain evidence="1">DSM 23632</strain>
    </source>
</reference>
<name>A0ABQ4TVK2_9HYPH</name>
<organism evidence="1 2">
    <name type="scientific">Methylobacterium trifolii</name>
    <dbReference type="NCBI Taxonomy" id="1003092"/>
    <lineage>
        <taxon>Bacteria</taxon>
        <taxon>Pseudomonadati</taxon>
        <taxon>Pseudomonadota</taxon>
        <taxon>Alphaproteobacteria</taxon>
        <taxon>Hyphomicrobiales</taxon>
        <taxon>Methylobacteriaceae</taxon>
        <taxon>Methylobacterium</taxon>
    </lineage>
</organism>